<organism evidence="2 3">
    <name type="scientific">Marinobacter azerbaijanicus</name>
    <dbReference type="NCBI Taxonomy" id="3050455"/>
    <lineage>
        <taxon>Bacteria</taxon>
        <taxon>Pseudomonadati</taxon>
        <taxon>Pseudomonadota</taxon>
        <taxon>Gammaproteobacteria</taxon>
        <taxon>Pseudomonadales</taxon>
        <taxon>Marinobacteraceae</taxon>
        <taxon>Marinobacter</taxon>
    </lineage>
</organism>
<comment type="caution">
    <text evidence="2">The sequence shown here is derived from an EMBL/GenBank/DDBJ whole genome shotgun (WGS) entry which is preliminary data.</text>
</comment>
<name>A0ABT7I624_9GAMM</name>
<reference evidence="2 3" key="1">
    <citation type="submission" date="2023-06" db="EMBL/GenBank/DDBJ databases">
        <title>Marinobacter azerbaijanicus a moderately halophilic, isolated from Urmia Lake in Azerbaijan region of Iran.</title>
        <authorList>
            <person name="Sanchez-Porro C."/>
            <person name="Aghdam E.M."/>
            <person name="Saheb S.M."/>
            <person name="Tarhriz V."/>
            <person name="Kazemi E."/>
            <person name="Ammozegar M.A."/>
            <person name="Ventosa A."/>
            <person name="Hejazi M.S."/>
        </authorList>
    </citation>
    <scope>NUCLEOTIDE SEQUENCE [LARGE SCALE GENOMIC DNA]</scope>
    <source>
        <strain evidence="2 3">TBZ242</strain>
    </source>
</reference>
<dbReference type="InterPro" id="IPR027627">
    <property type="entry name" value="Glycosyltransferase_put"/>
</dbReference>
<gene>
    <name evidence="2" type="primary">senB</name>
    <name evidence="2" type="ORF">QPM17_00175</name>
</gene>
<feature type="domain" description="Glycosyl transferase family 1" evidence="1">
    <location>
        <begin position="135"/>
        <end position="282"/>
    </location>
</feature>
<dbReference type="RefSeq" id="WP_285387727.1">
    <property type="nucleotide sequence ID" value="NZ_JASSVS010000001.1"/>
</dbReference>
<dbReference type="SUPFAM" id="SSF53756">
    <property type="entry name" value="UDP-Glycosyltransferase/glycogen phosphorylase"/>
    <property type="match status" value="1"/>
</dbReference>
<accession>A0ABT7I624</accession>
<evidence type="ECO:0000313" key="3">
    <source>
        <dbReference type="Proteomes" id="UP001227964"/>
    </source>
</evidence>
<dbReference type="Pfam" id="PF00534">
    <property type="entry name" value="Glycos_transf_1"/>
    <property type="match status" value="1"/>
</dbReference>
<dbReference type="CDD" id="cd03801">
    <property type="entry name" value="GT4_PimA-like"/>
    <property type="match status" value="1"/>
</dbReference>
<protein>
    <submittedName>
        <fullName evidence="2">Selenoneine biosynthesis selenosugar synthase SenB</fullName>
    </submittedName>
</protein>
<dbReference type="InterPro" id="IPR001296">
    <property type="entry name" value="Glyco_trans_1"/>
</dbReference>
<evidence type="ECO:0000259" key="1">
    <source>
        <dbReference type="Pfam" id="PF00534"/>
    </source>
</evidence>
<sequence>MNITLITPAPPGSRAGNRATAERWRQLLEEAGHWVAIVTEYQGEPCDLFIALHAWRSHDAVVQFRVQHPHTPLIVVLTGTDIYDHQYRFPDATHESMTLADCLIGLHDRVDQDIPERFTNKLMTVLQSADLPPGPERPENGFDICVIGHLRDEKDPLRAAWAAKQLPQTSRIRVINAGKAHTPEWEQKALSEQQSNPRFQWLGEVDKSAIHQLMSQSRAMVISSVMEGGANVVSEACRAGLPIIASDISGNIGLLGDDYPGYFHVGDDTDLARLLQRAEESADFLGELSGRVTELASRFTPQAEQGALLAAIDKAMAGRTRLSP</sequence>
<dbReference type="Proteomes" id="UP001227964">
    <property type="component" value="Unassembled WGS sequence"/>
</dbReference>
<dbReference type="PANTHER" id="PTHR46660">
    <property type="match status" value="1"/>
</dbReference>
<dbReference type="PANTHER" id="PTHR46660:SF2">
    <property type="entry name" value="GLYCOSYLTRANSFERASE 1 DOMAIN-CONTAINING PROTEIN 1"/>
    <property type="match status" value="1"/>
</dbReference>
<dbReference type="EMBL" id="JASSVS010000001">
    <property type="protein sequence ID" value="MDL0429527.1"/>
    <property type="molecule type" value="Genomic_DNA"/>
</dbReference>
<dbReference type="InterPro" id="IPR052622">
    <property type="entry name" value="Glycosyltransferase_G1"/>
</dbReference>
<keyword evidence="3" id="KW-1185">Reference proteome</keyword>
<dbReference type="Gene3D" id="3.40.50.2000">
    <property type="entry name" value="Glycogen Phosphorylase B"/>
    <property type="match status" value="1"/>
</dbReference>
<dbReference type="NCBIfam" id="TIGR04348">
    <property type="entry name" value="selenoneine biosynthesis selenosugar synthase SenB"/>
    <property type="match status" value="1"/>
</dbReference>
<proteinExistence type="predicted"/>
<evidence type="ECO:0000313" key="2">
    <source>
        <dbReference type="EMBL" id="MDL0429527.1"/>
    </source>
</evidence>